<dbReference type="Pfam" id="PF13561">
    <property type="entry name" value="adh_short_C2"/>
    <property type="match status" value="1"/>
</dbReference>
<dbReference type="GO" id="GO:0016616">
    <property type="term" value="F:oxidoreductase activity, acting on the CH-OH group of donors, NAD or NADP as acceptor"/>
    <property type="evidence" value="ECO:0007669"/>
    <property type="project" value="TreeGrafter"/>
</dbReference>
<dbReference type="Proteomes" id="UP001059272">
    <property type="component" value="Chromosome"/>
</dbReference>
<evidence type="ECO:0000313" key="4">
    <source>
        <dbReference type="Proteomes" id="UP001059272"/>
    </source>
</evidence>
<dbReference type="AlphaFoldDB" id="A0AAE9NR34"/>
<dbReference type="PANTHER" id="PTHR42760">
    <property type="entry name" value="SHORT-CHAIN DEHYDROGENASES/REDUCTASES FAMILY MEMBER"/>
    <property type="match status" value="1"/>
</dbReference>
<name>A0AAE9NR34_9GAMM</name>
<sequence length="247" mass="26833">MLLVGKNAVITGCLQGIGRATLETFAREGANVFACCQAENAAFNEYLIDLSEKYRVDIIPVYFDFLDENEIKKGVAVIQKSKKPIDVLVNVAGITLDAFFHMITMEQMKKTFAVNFFSQMFFTQYITKLMLRQRKGSVINVSSISALDGNSGQLSYSASKAALIAATKTLSAELAPQGIRVNAVAPGVIQTAMTANLPQEALDRQMARCELKRLGLPEEVAKAILYLASDASSYITGQVVRIDGGMG</sequence>
<dbReference type="RefSeq" id="WP_258882537.1">
    <property type="nucleotide sequence ID" value="NZ_CP090065.1"/>
</dbReference>
<comment type="similarity">
    <text evidence="1">Belongs to the short-chain dehydrogenases/reductases (SDR) family.</text>
</comment>
<dbReference type="EMBL" id="CP090065">
    <property type="protein sequence ID" value="UVO06856.1"/>
    <property type="molecule type" value="Genomic_DNA"/>
</dbReference>
<evidence type="ECO:0000256" key="1">
    <source>
        <dbReference type="ARBA" id="ARBA00006484"/>
    </source>
</evidence>
<keyword evidence="2" id="KW-0560">Oxidoreductase</keyword>
<dbReference type="PRINTS" id="PR00080">
    <property type="entry name" value="SDRFAMILY"/>
</dbReference>
<dbReference type="InterPro" id="IPR002347">
    <property type="entry name" value="SDR_fam"/>
</dbReference>
<proteinExistence type="inferred from homology"/>
<organism evidence="3 4">
    <name type="scientific">Pectobacterium polonicum</name>
    <dbReference type="NCBI Taxonomy" id="2485124"/>
    <lineage>
        <taxon>Bacteria</taxon>
        <taxon>Pseudomonadati</taxon>
        <taxon>Pseudomonadota</taxon>
        <taxon>Gammaproteobacteria</taxon>
        <taxon>Enterobacterales</taxon>
        <taxon>Pectobacteriaceae</taxon>
        <taxon>Pectobacterium</taxon>
    </lineage>
</organism>
<dbReference type="KEGG" id="ppoo:LW347_13100"/>
<dbReference type="Gene3D" id="3.40.50.720">
    <property type="entry name" value="NAD(P)-binding Rossmann-like Domain"/>
    <property type="match status" value="1"/>
</dbReference>
<protein>
    <submittedName>
        <fullName evidence="3">SDR family oxidoreductase</fullName>
    </submittedName>
</protein>
<dbReference type="InterPro" id="IPR036291">
    <property type="entry name" value="NAD(P)-bd_dom_sf"/>
</dbReference>
<evidence type="ECO:0000256" key="2">
    <source>
        <dbReference type="ARBA" id="ARBA00023002"/>
    </source>
</evidence>
<dbReference type="SUPFAM" id="SSF51735">
    <property type="entry name" value="NAD(P)-binding Rossmann-fold domains"/>
    <property type="match status" value="1"/>
</dbReference>
<gene>
    <name evidence="3" type="ORF">LW347_13100</name>
</gene>
<reference evidence="3" key="1">
    <citation type="submission" date="2021-12" db="EMBL/GenBank/DDBJ databases">
        <title>Genome sequence of novel Pectobacterium sp. causing blackleg.</title>
        <authorList>
            <person name="Wang J."/>
        </authorList>
    </citation>
    <scope>NUCLEOTIDE SEQUENCE</scope>
    <source>
        <strain evidence="3">BY21311</strain>
    </source>
</reference>
<dbReference type="PRINTS" id="PR00081">
    <property type="entry name" value="GDHRDH"/>
</dbReference>
<evidence type="ECO:0000313" key="3">
    <source>
        <dbReference type="EMBL" id="UVO06856.1"/>
    </source>
</evidence>
<accession>A0AAE9NR34</accession>
<dbReference type="PANTHER" id="PTHR42760:SF133">
    <property type="entry name" value="3-OXOACYL-[ACYL-CARRIER-PROTEIN] REDUCTASE"/>
    <property type="match status" value="1"/>
</dbReference>
<dbReference type="FunFam" id="3.40.50.720:FF:000173">
    <property type="entry name" value="3-oxoacyl-[acyl-carrier protein] reductase"/>
    <property type="match status" value="1"/>
</dbReference>